<dbReference type="GO" id="GO:0008270">
    <property type="term" value="F:zinc ion binding"/>
    <property type="evidence" value="ECO:0007669"/>
    <property type="project" value="UniProtKB-KW"/>
</dbReference>
<feature type="domain" description="MYND-type" evidence="6">
    <location>
        <begin position="48"/>
        <end position="93"/>
    </location>
</feature>
<dbReference type="GO" id="GO:0008168">
    <property type="term" value="F:methyltransferase activity"/>
    <property type="evidence" value="ECO:0007669"/>
    <property type="project" value="UniProtKB-KW"/>
</dbReference>
<dbReference type="SUPFAM" id="SSF82199">
    <property type="entry name" value="SET domain"/>
    <property type="match status" value="1"/>
</dbReference>
<dbReference type="PANTHER" id="PTHR12197">
    <property type="entry name" value="HISTONE-LYSINE N-METHYLTRANSFERASE SMYD"/>
    <property type="match status" value="1"/>
</dbReference>
<dbReference type="Proteomes" id="UP000222788">
    <property type="component" value="Unassembled WGS sequence"/>
</dbReference>
<dbReference type="STRING" id="1035309.A0A2C5WU99"/>
<protein>
    <submittedName>
        <fullName evidence="7">Histone-lysine N-methyltransferase SMYD3</fullName>
    </submittedName>
</protein>
<dbReference type="OrthoDB" id="265717at2759"/>
<dbReference type="Gene3D" id="2.170.270.10">
    <property type="entry name" value="SET domain"/>
    <property type="match status" value="1"/>
</dbReference>
<keyword evidence="2 4" id="KW-0863">Zinc-finger</keyword>
<feature type="domain" description="SET" evidence="5">
    <location>
        <begin position="4"/>
        <end position="240"/>
    </location>
</feature>
<dbReference type="Gene3D" id="1.10.220.160">
    <property type="match status" value="1"/>
</dbReference>
<comment type="caution">
    <text evidence="7">The sequence shown here is derived from an EMBL/GenBank/DDBJ whole genome shotgun (WGS) entry which is preliminary data.</text>
</comment>
<dbReference type="Gene3D" id="6.10.140.2220">
    <property type="match status" value="1"/>
</dbReference>
<evidence type="ECO:0000256" key="4">
    <source>
        <dbReference type="PROSITE-ProRule" id="PRU00134"/>
    </source>
</evidence>
<dbReference type="PROSITE" id="PS50865">
    <property type="entry name" value="ZF_MYND_2"/>
    <property type="match status" value="1"/>
</dbReference>
<reference evidence="7 8" key="2">
    <citation type="journal article" date="2013" name="IMA Fungus">
        <title>IMA Genome-F 1: Ceratocystis fimbriata: Draft nuclear genome sequence for the plant pathogen, Ceratocystis fimbriata.</title>
        <authorList>
            <person name="Wilken P.M."/>
            <person name="Steenkamp E.T."/>
            <person name="Wingfield M.J."/>
            <person name="de Beer Z.W."/>
            <person name="Wingfield B.D."/>
        </authorList>
    </citation>
    <scope>NUCLEOTIDE SEQUENCE [LARGE SCALE GENOMIC DNA]</scope>
    <source>
        <strain evidence="7 8">CBS 114723</strain>
    </source>
</reference>
<evidence type="ECO:0000313" key="8">
    <source>
        <dbReference type="Proteomes" id="UP000222788"/>
    </source>
</evidence>
<dbReference type="PROSITE" id="PS50280">
    <property type="entry name" value="SET"/>
    <property type="match status" value="1"/>
</dbReference>
<dbReference type="PANTHER" id="PTHR12197:SF251">
    <property type="entry name" value="EG:BACR7C10.4 PROTEIN"/>
    <property type="match status" value="1"/>
</dbReference>
<dbReference type="InterPro" id="IPR050869">
    <property type="entry name" value="H3K4_H4K5_MeTrfase"/>
</dbReference>
<dbReference type="Pfam" id="PF01753">
    <property type="entry name" value="zf-MYND"/>
    <property type="match status" value="1"/>
</dbReference>
<keyword evidence="7" id="KW-0489">Methyltransferase</keyword>
<reference evidence="7 8" key="1">
    <citation type="journal article" date="2013" name="Fungal Biol.">
        <title>Analysis of microsatellite markers in the genome of the plant pathogen Ceratocystis fimbriata.</title>
        <authorList>
            <person name="Simpson M.C."/>
            <person name="Wilken P.M."/>
            <person name="Coetzee M.P."/>
            <person name="Wingfield M.J."/>
            <person name="Wingfield B.D."/>
        </authorList>
    </citation>
    <scope>NUCLEOTIDE SEQUENCE [LARGE SCALE GENOMIC DNA]</scope>
    <source>
        <strain evidence="7 8">CBS 114723</strain>
    </source>
</reference>
<dbReference type="EMBL" id="APWK03000104">
    <property type="protein sequence ID" value="PHH51108.1"/>
    <property type="molecule type" value="Genomic_DNA"/>
</dbReference>
<evidence type="ECO:0000256" key="1">
    <source>
        <dbReference type="ARBA" id="ARBA00022723"/>
    </source>
</evidence>
<keyword evidence="8" id="KW-1185">Reference proteome</keyword>
<accession>A0A2C5WU99</accession>
<evidence type="ECO:0000256" key="2">
    <source>
        <dbReference type="ARBA" id="ARBA00022771"/>
    </source>
</evidence>
<evidence type="ECO:0000259" key="5">
    <source>
        <dbReference type="PROSITE" id="PS50280"/>
    </source>
</evidence>
<dbReference type="GO" id="GO:0005634">
    <property type="term" value="C:nucleus"/>
    <property type="evidence" value="ECO:0007669"/>
    <property type="project" value="TreeGrafter"/>
</dbReference>
<proteinExistence type="predicted"/>
<evidence type="ECO:0000259" key="6">
    <source>
        <dbReference type="PROSITE" id="PS50865"/>
    </source>
</evidence>
<sequence length="551" mass="61099">MGNYKVSTTETRGRCLKATTAFQPGDTIGLFTNPIFSIPSSGQLSSQCSHCLRSDCELRLCTGCRAVSYCNVNCQRGAWKPMASGGGGHKHECPVLKLARERGGGRVLPTPTRALVAVMVNGKVAEERIKELEGNVNGFRQDARGWEDIRLQAYMALSYSKIAGPDNTDKYAEMLCKILTNTFNAYDPDVSESSVFLEPTLAMANHSCIPNATVQIEGREALLIAERPIAADEEIFISYINYSNSLKHRRVDLAKYHFTCVCPRCANDLDVYTVCKNYPSLTANEYSLVSAASLQSPAINRAIPESLERTYSNLQDDYKEFETSLGGPSKDTLKRGFAIVKPLVQANLWAMLPMPAFLNECVAYWKVSSEYPEDSIVALPLSCLIASRVIPATSPLPWSTNRLRTALFLCNTLYNAAYSVTDVKAKLDRLCIRVKLDDKRRHTIANAHEMSMNYLVAGMILHYKGHLHPESFTIHAANQLMTGFRASRGFENLDTLPEGCDSSGRMAAVRSWDEDKLRGRPWEAFWKASVVDVVEALAEVGARFIVQELGK</sequence>
<keyword evidence="7" id="KW-0808">Transferase</keyword>
<dbReference type="GO" id="GO:0032259">
    <property type="term" value="P:methylation"/>
    <property type="evidence" value="ECO:0007669"/>
    <property type="project" value="UniProtKB-KW"/>
</dbReference>
<dbReference type="InterPro" id="IPR046341">
    <property type="entry name" value="SET_dom_sf"/>
</dbReference>
<gene>
    <name evidence="7" type="primary">Smyd3</name>
    <name evidence="7" type="ORF">CFIMG_006197RA</name>
</gene>
<evidence type="ECO:0000313" key="7">
    <source>
        <dbReference type="EMBL" id="PHH51108.1"/>
    </source>
</evidence>
<dbReference type="InterPro" id="IPR001214">
    <property type="entry name" value="SET_dom"/>
</dbReference>
<dbReference type="Pfam" id="PF00856">
    <property type="entry name" value="SET"/>
    <property type="match status" value="1"/>
</dbReference>
<name>A0A2C5WU99_9PEZI</name>
<dbReference type="AlphaFoldDB" id="A0A2C5WU99"/>
<organism evidence="7 8">
    <name type="scientific">Ceratocystis fimbriata CBS 114723</name>
    <dbReference type="NCBI Taxonomy" id="1035309"/>
    <lineage>
        <taxon>Eukaryota</taxon>
        <taxon>Fungi</taxon>
        <taxon>Dikarya</taxon>
        <taxon>Ascomycota</taxon>
        <taxon>Pezizomycotina</taxon>
        <taxon>Sordariomycetes</taxon>
        <taxon>Hypocreomycetidae</taxon>
        <taxon>Microascales</taxon>
        <taxon>Ceratocystidaceae</taxon>
        <taxon>Ceratocystis</taxon>
    </lineage>
</organism>
<keyword evidence="1" id="KW-0479">Metal-binding</keyword>
<keyword evidence="3" id="KW-0862">Zinc</keyword>
<dbReference type="InterPro" id="IPR002893">
    <property type="entry name" value="Znf_MYND"/>
</dbReference>
<evidence type="ECO:0000256" key="3">
    <source>
        <dbReference type="ARBA" id="ARBA00022833"/>
    </source>
</evidence>